<evidence type="ECO:0000256" key="1">
    <source>
        <dbReference type="SAM" id="MobiDB-lite"/>
    </source>
</evidence>
<evidence type="ECO:0000256" key="3">
    <source>
        <dbReference type="SAM" id="SignalP"/>
    </source>
</evidence>
<keyword evidence="5" id="KW-1185">Reference proteome</keyword>
<keyword evidence="3" id="KW-0732">Signal</keyword>
<feature type="region of interest" description="Disordered" evidence="1">
    <location>
        <begin position="336"/>
        <end position="363"/>
    </location>
</feature>
<dbReference type="PANTHER" id="PTHR34179">
    <property type="entry name" value="TUMOR PROTEIN P53-INDUCIBLE PROTEIN 13"/>
    <property type="match status" value="1"/>
</dbReference>
<keyword evidence="2" id="KW-1133">Transmembrane helix</keyword>
<feature type="signal peptide" evidence="3">
    <location>
        <begin position="1"/>
        <end position="21"/>
    </location>
</feature>
<dbReference type="PANTHER" id="PTHR34179:SF1">
    <property type="entry name" value="TUMOR PROTEIN P53-INDUCIBLE PROTEIN 13"/>
    <property type="match status" value="1"/>
</dbReference>
<proteinExistence type="predicted"/>
<organism evidence="4 5">
    <name type="scientific">Labeo rohita</name>
    <name type="common">Indian major carp</name>
    <name type="synonym">Cyprinus rohita</name>
    <dbReference type="NCBI Taxonomy" id="84645"/>
    <lineage>
        <taxon>Eukaryota</taxon>
        <taxon>Metazoa</taxon>
        <taxon>Chordata</taxon>
        <taxon>Craniata</taxon>
        <taxon>Vertebrata</taxon>
        <taxon>Euteleostomi</taxon>
        <taxon>Actinopterygii</taxon>
        <taxon>Neopterygii</taxon>
        <taxon>Teleostei</taxon>
        <taxon>Ostariophysi</taxon>
        <taxon>Cypriniformes</taxon>
        <taxon>Cyprinidae</taxon>
        <taxon>Labeoninae</taxon>
        <taxon>Labeonini</taxon>
        <taxon>Labeo</taxon>
    </lineage>
</organism>
<feature type="region of interest" description="Disordered" evidence="1">
    <location>
        <begin position="461"/>
        <end position="487"/>
    </location>
</feature>
<evidence type="ECO:0000256" key="2">
    <source>
        <dbReference type="SAM" id="Phobius"/>
    </source>
</evidence>
<reference evidence="4 5" key="1">
    <citation type="submission" date="2022-01" db="EMBL/GenBank/DDBJ databases">
        <title>A high-quality chromosome-level genome assembly of rohu carp, Labeo rohita.</title>
        <authorList>
            <person name="Arick M.A. II"/>
            <person name="Hsu C.-Y."/>
            <person name="Magbanua Z."/>
            <person name="Pechanova O."/>
            <person name="Grover C."/>
            <person name="Miller E."/>
            <person name="Thrash A."/>
            <person name="Ezzel L."/>
            <person name="Alam S."/>
            <person name="Benzie J."/>
            <person name="Hamilton M."/>
            <person name="Karsi A."/>
            <person name="Lawrence M.L."/>
            <person name="Peterson D.G."/>
        </authorList>
    </citation>
    <scope>NUCLEOTIDE SEQUENCE [LARGE SCALE GENOMIC DNA]</scope>
    <source>
        <strain evidence="5">BAU-BD-2019</strain>
        <tissue evidence="4">Blood</tissue>
    </source>
</reference>
<dbReference type="EMBL" id="JACTAM010000015">
    <property type="protein sequence ID" value="KAI2656284.1"/>
    <property type="molecule type" value="Genomic_DNA"/>
</dbReference>
<dbReference type="Pfam" id="PF11303">
    <property type="entry name" value="DUF3105"/>
    <property type="match status" value="1"/>
</dbReference>
<keyword evidence="2" id="KW-0812">Transmembrane</keyword>
<sequence>MSRQVIILSGFICLFVTRCCPSRLTHCDNGKTNLVTDLPGPDELLCQELWPQSMKNMPDIDTKHTIKAADYICMDTPITYNDPIPTHGPYRPVEAESGEYLYCPPQRWLHNLKNGALVFLYHPCVTAEAYRSLAGLAYSCLSHYILTPHPWLSQHRPLAVVSWGRSLEMSRITLGVCDWLLSISTNISQASTSQRAKYNLYLTKPAPMDKPENTSQEISKVERLKSLKNCCMETLGLIEVQRSRRRTRKSRMVVKQSLEEVKPKDDVKPYELNNTNSAKLSRTDTLPQNNTKVMAFSSMLAVTQSLSSVKDSEEPTKDKTNMTEKQFLQNNVTERHKYQTDTKTHKKTLTQGRKHRIKTDTKAQRSGFECGELGQCGVPDSKSPHLGGPLKGERIPMPRTDEAVWAAGAVGFLLVLLTLSVLHTRLYRHCRSSTSLYWHDNQQDYENVGDIIRRRLRMVGRRKRRSSHSRRQECALLSNSSNEENSD</sequence>
<dbReference type="Proteomes" id="UP000830375">
    <property type="component" value="Unassembled WGS sequence"/>
</dbReference>
<feature type="compositionally biased region" description="Basic residues" evidence="1">
    <location>
        <begin position="344"/>
        <end position="357"/>
    </location>
</feature>
<feature type="chain" id="PRO_5045716228" evidence="3">
    <location>
        <begin position="22"/>
        <end position="487"/>
    </location>
</feature>
<feature type="transmembrane region" description="Helical" evidence="2">
    <location>
        <begin position="403"/>
        <end position="422"/>
    </location>
</feature>
<protein>
    <submittedName>
        <fullName evidence="4">Tumor protein p53-inducible protein 13</fullName>
    </submittedName>
</protein>
<accession>A0ABQ8M069</accession>
<evidence type="ECO:0000313" key="5">
    <source>
        <dbReference type="Proteomes" id="UP000830375"/>
    </source>
</evidence>
<evidence type="ECO:0000313" key="4">
    <source>
        <dbReference type="EMBL" id="KAI2656284.1"/>
    </source>
</evidence>
<gene>
    <name evidence="4" type="ORF">H4Q32_013164</name>
</gene>
<keyword evidence="2" id="KW-0472">Membrane</keyword>
<comment type="caution">
    <text evidence="4">The sequence shown here is derived from an EMBL/GenBank/DDBJ whole genome shotgun (WGS) entry which is preliminary data.</text>
</comment>
<feature type="compositionally biased region" description="Low complexity" evidence="1">
    <location>
        <begin position="478"/>
        <end position="487"/>
    </location>
</feature>
<name>A0ABQ8M069_LABRO</name>
<dbReference type="InterPro" id="IPR021454">
    <property type="entry name" value="DUF3105"/>
</dbReference>